<feature type="active site" description="Schiff-base intermediate with substrate" evidence="4">
    <location>
        <position position="174"/>
    </location>
</feature>
<dbReference type="Gene3D" id="3.20.20.70">
    <property type="entry name" value="Aldolase class I"/>
    <property type="match status" value="1"/>
</dbReference>
<feature type="binding site" evidence="5">
    <location>
        <position position="217"/>
    </location>
    <ligand>
        <name>pyruvate</name>
        <dbReference type="ChEBI" id="CHEBI:15361"/>
    </ligand>
</feature>
<name>A0A7Y9I8R1_9ACTN</name>
<comment type="similarity">
    <text evidence="1 3">Belongs to the DapA family.</text>
</comment>
<feature type="active site" description="Proton donor/acceptor" evidence="4">
    <location>
        <position position="147"/>
    </location>
</feature>
<dbReference type="InterPro" id="IPR002220">
    <property type="entry name" value="DapA-like"/>
</dbReference>
<dbReference type="SMART" id="SM01130">
    <property type="entry name" value="DHDPS"/>
    <property type="match status" value="1"/>
</dbReference>
<evidence type="ECO:0000256" key="2">
    <source>
        <dbReference type="ARBA" id="ARBA00023239"/>
    </source>
</evidence>
<evidence type="ECO:0000313" key="6">
    <source>
        <dbReference type="EMBL" id="NYE72160.1"/>
    </source>
</evidence>
<dbReference type="Pfam" id="PF00701">
    <property type="entry name" value="DHDPS"/>
    <property type="match status" value="1"/>
</dbReference>
<dbReference type="EMBL" id="JACCBU010000001">
    <property type="protein sequence ID" value="NYE72160.1"/>
    <property type="molecule type" value="Genomic_DNA"/>
</dbReference>
<dbReference type="PANTHER" id="PTHR12128:SF66">
    <property type="entry name" value="4-HYDROXY-2-OXOGLUTARATE ALDOLASE, MITOCHONDRIAL"/>
    <property type="match status" value="1"/>
</dbReference>
<keyword evidence="7" id="KW-1185">Reference proteome</keyword>
<reference evidence="6 7" key="1">
    <citation type="submission" date="2020-07" db="EMBL/GenBank/DDBJ databases">
        <title>Sequencing the genomes of 1000 actinobacteria strains.</title>
        <authorList>
            <person name="Klenk H.-P."/>
        </authorList>
    </citation>
    <scope>NUCLEOTIDE SEQUENCE [LARGE SCALE GENOMIC DNA]</scope>
    <source>
        <strain evidence="6 7">DSM 22083</strain>
    </source>
</reference>
<evidence type="ECO:0000313" key="7">
    <source>
        <dbReference type="Proteomes" id="UP000569914"/>
    </source>
</evidence>
<evidence type="ECO:0000256" key="5">
    <source>
        <dbReference type="PIRSR" id="PIRSR001365-2"/>
    </source>
</evidence>
<dbReference type="GO" id="GO:0008840">
    <property type="term" value="F:4-hydroxy-tetrahydrodipicolinate synthase activity"/>
    <property type="evidence" value="ECO:0007669"/>
    <property type="project" value="UniProtKB-EC"/>
</dbReference>
<evidence type="ECO:0000256" key="1">
    <source>
        <dbReference type="ARBA" id="ARBA00007592"/>
    </source>
</evidence>
<dbReference type="SUPFAM" id="SSF51569">
    <property type="entry name" value="Aldolase"/>
    <property type="match status" value="1"/>
</dbReference>
<dbReference type="EC" id="4.3.3.7" evidence="6"/>
<comment type="caution">
    <text evidence="6">The sequence shown here is derived from an EMBL/GenBank/DDBJ whole genome shotgun (WGS) entry which is preliminary data.</text>
</comment>
<keyword evidence="2 3" id="KW-0456">Lyase</keyword>
<protein>
    <submittedName>
        <fullName evidence="6">4-hydroxy-tetrahydrodipicolinate synthase</fullName>
        <ecNumber evidence="6">4.3.3.7</ecNumber>
    </submittedName>
</protein>
<dbReference type="CDD" id="cd00408">
    <property type="entry name" value="DHDPS-like"/>
    <property type="match status" value="1"/>
</dbReference>
<sequence length="312" mass="32559">MIMNGEGGELVRGVTVPVITPLAPVGGTMRPDAAGLEKLYGAFAAAGIRRIMLLGSNGEGPLVPTQWLQPFVRDAVAAWHAYGPDHTIVVNVTAPGTAEVLLRAEAIADAGADGLVCSPPTYFRHRDDEVIKHFAAITALGRPVIIYNSPTYATPLTKGSLAGLLELPGIVGMKDSSGDPEQFRTMIDSAHAAGVGIAQGGETVALSALQSGADGIVLGIANLAPRPVAELWAAFRGGRTEDASTAQKLITELVGVHQIRRGVPTVKALLAARGVLPYEDSLPPLIACDADERRRLLDLVQPHDEALINSAA</sequence>
<dbReference type="AlphaFoldDB" id="A0A7Y9I8R1"/>
<proteinExistence type="inferred from homology"/>
<evidence type="ECO:0000256" key="3">
    <source>
        <dbReference type="PIRNR" id="PIRNR001365"/>
    </source>
</evidence>
<dbReference type="RefSeq" id="WP_179752789.1">
    <property type="nucleotide sequence ID" value="NZ_JACCBU010000001.1"/>
</dbReference>
<dbReference type="PIRSF" id="PIRSF001365">
    <property type="entry name" value="DHDPS"/>
    <property type="match status" value="1"/>
</dbReference>
<accession>A0A7Y9I8R1</accession>
<dbReference type="InterPro" id="IPR013785">
    <property type="entry name" value="Aldolase_TIM"/>
</dbReference>
<evidence type="ECO:0000256" key="4">
    <source>
        <dbReference type="PIRSR" id="PIRSR001365-1"/>
    </source>
</evidence>
<dbReference type="Proteomes" id="UP000569914">
    <property type="component" value="Unassembled WGS sequence"/>
</dbReference>
<gene>
    <name evidence="6" type="ORF">BKA15_003489</name>
</gene>
<dbReference type="PANTHER" id="PTHR12128">
    <property type="entry name" value="DIHYDRODIPICOLINATE SYNTHASE"/>
    <property type="match status" value="1"/>
</dbReference>
<organism evidence="6 7">
    <name type="scientific">Microlunatus parietis</name>
    <dbReference type="NCBI Taxonomy" id="682979"/>
    <lineage>
        <taxon>Bacteria</taxon>
        <taxon>Bacillati</taxon>
        <taxon>Actinomycetota</taxon>
        <taxon>Actinomycetes</taxon>
        <taxon>Propionibacteriales</taxon>
        <taxon>Propionibacteriaceae</taxon>
        <taxon>Microlunatus</taxon>
    </lineage>
</organism>